<name>A0A942Y7I1_9BACI</name>
<dbReference type="InterPro" id="IPR045017">
    <property type="entry name" value="DECR2-like"/>
</dbReference>
<dbReference type="CDD" id="cd05369">
    <property type="entry name" value="TER_DECR_SDR_a"/>
    <property type="match status" value="1"/>
</dbReference>
<dbReference type="EC" id="1.3.1.34" evidence="3"/>
<evidence type="ECO:0000313" key="4">
    <source>
        <dbReference type="EMBL" id="MCH6263968.1"/>
    </source>
</evidence>
<evidence type="ECO:0000256" key="1">
    <source>
        <dbReference type="ARBA" id="ARBA00022857"/>
    </source>
</evidence>
<reference evidence="3" key="1">
    <citation type="submission" date="2021-05" db="EMBL/GenBank/DDBJ databases">
        <title>Novel Bacillus species.</title>
        <authorList>
            <person name="Liu G."/>
        </authorList>
    </citation>
    <scope>NUCLEOTIDE SEQUENCE</scope>
    <source>
        <strain evidence="3 5">FJAT-50051</strain>
    </source>
</reference>
<sequence>MNGQTVIITGGGSGIGKAMAQKFASKGANVVITGRNAERLKNAKQEIETFEGQVLDFQMDVRIPENVQAMVEAVKERFGSIDALINNAAGNFICAAEDLSLNGWNAVINIDLNGTWYCTQAVGKEWITNNQKGSILNIVATFAWGAAPGNVHAASAKAGILAMTRTLAVEWGSKYGIRANCIAPGPIENTEGVARLIDSGDGYQKAINQVPLKRFGKAEEVANLAYFLLSPEAEYINGECITVDGARWLNNSGLKEV</sequence>
<dbReference type="InterPro" id="IPR002347">
    <property type="entry name" value="SDR_fam"/>
</dbReference>
<accession>A0A942Y7I1</accession>
<evidence type="ECO:0000313" key="3">
    <source>
        <dbReference type="EMBL" id="MBS4180383.1"/>
    </source>
</evidence>
<dbReference type="PANTHER" id="PTHR43296">
    <property type="entry name" value="PEROXISOMAL 2,4-DIENOYL-COA REDUCTASE"/>
    <property type="match status" value="1"/>
</dbReference>
<dbReference type="SUPFAM" id="SSF51735">
    <property type="entry name" value="NAD(P)-binding Rossmann-fold domains"/>
    <property type="match status" value="1"/>
</dbReference>
<dbReference type="InterPro" id="IPR036291">
    <property type="entry name" value="NAD(P)-bd_dom_sf"/>
</dbReference>
<dbReference type="EMBL" id="JAGYPE020000001">
    <property type="protein sequence ID" value="MCH6263968.1"/>
    <property type="molecule type" value="Genomic_DNA"/>
</dbReference>
<evidence type="ECO:0000313" key="5">
    <source>
        <dbReference type="Proteomes" id="UP000677265"/>
    </source>
</evidence>
<dbReference type="RefSeq" id="WP_213140375.1">
    <property type="nucleotide sequence ID" value="NZ_JAGYPE020000001.1"/>
</dbReference>
<keyword evidence="2 3" id="KW-0560">Oxidoreductase</keyword>
<dbReference type="GO" id="GO:0009062">
    <property type="term" value="P:fatty acid catabolic process"/>
    <property type="evidence" value="ECO:0007669"/>
    <property type="project" value="InterPro"/>
</dbReference>
<dbReference type="NCBIfam" id="NF005811">
    <property type="entry name" value="PRK07677.1"/>
    <property type="match status" value="1"/>
</dbReference>
<dbReference type="EMBL" id="JAGYPE010000001">
    <property type="protein sequence ID" value="MBS4180383.1"/>
    <property type="molecule type" value="Genomic_DNA"/>
</dbReference>
<protein>
    <submittedName>
        <fullName evidence="3">2,4-dienoyl-CoA reductase</fullName>
        <ecNumber evidence="3">1.3.1.34</ecNumber>
    </submittedName>
</protein>
<dbReference type="FunFam" id="3.40.50.720:FF:000084">
    <property type="entry name" value="Short-chain dehydrogenase reductase"/>
    <property type="match status" value="1"/>
</dbReference>
<keyword evidence="1" id="KW-0521">NADP</keyword>
<dbReference type="Proteomes" id="UP000677265">
    <property type="component" value="Unassembled WGS sequence"/>
</dbReference>
<dbReference type="Gene3D" id="3.40.50.720">
    <property type="entry name" value="NAD(P)-binding Rossmann-like Domain"/>
    <property type="match status" value="1"/>
</dbReference>
<comment type="caution">
    <text evidence="3">The sequence shown here is derived from an EMBL/GenBank/DDBJ whole genome shotgun (WGS) entry which is preliminary data.</text>
</comment>
<dbReference type="GO" id="GO:0008670">
    <property type="term" value="F:2,4-dienoyl-CoA reductase (NADPH) activity"/>
    <property type="evidence" value="ECO:0007669"/>
    <property type="project" value="UniProtKB-EC"/>
</dbReference>
<keyword evidence="5" id="KW-1185">Reference proteome</keyword>
<dbReference type="Pfam" id="PF13561">
    <property type="entry name" value="adh_short_C2"/>
    <property type="match status" value="1"/>
</dbReference>
<evidence type="ECO:0000256" key="2">
    <source>
        <dbReference type="ARBA" id="ARBA00023002"/>
    </source>
</evidence>
<dbReference type="PRINTS" id="PR00081">
    <property type="entry name" value="GDHRDH"/>
</dbReference>
<dbReference type="GO" id="GO:0008206">
    <property type="term" value="P:bile acid metabolic process"/>
    <property type="evidence" value="ECO:0007669"/>
    <property type="project" value="UniProtKB-ARBA"/>
</dbReference>
<dbReference type="AlphaFoldDB" id="A0A942Y7I1"/>
<organism evidence="3">
    <name type="scientific">Neobacillus citreus</name>
    <dbReference type="NCBI Taxonomy" id="2833578"/>
    <lineage>
        <taxon>Bacteria</taxon>
        <taxon>Bacillati</taxon>
        <taxon>Bacillota</taxon>
        <taxon>Bacilli</taxon>
        <taxon>Bacillales</taxon>
        <taxon>Bacillaceae</taxon>
        <taxon>Neobacillus</taxon>
    </lineage>
</organism>
<proteinExistence type="predicted"/>
<gene>
    <name evidence="3" type="primary">fadH</name>
    <name evidence="4" type="ORF">KHB02_000320</name>
    <name evidence="3" type="ORF">KHB02_03150</name>
</gene>
<dbReference type="PRINTS" id="PR00080">
    <property type="entry name" value="SDRFAMILY"/>
</dbReference>
<dbReference type="PANTHER" id="PTHR43296:SF2">
    <property type="entry name" value="PEROXISOMAL 2,4-DIENOYL-COA REDUCTASE [(3E)-ENOYL-COA-PRODUCING]"/>
    <property type="match status" value="1"/>
</dbReference>